<evidence type="ECO:0000313" key="2">
    <source>
        <dbReference type="Proteomes" id="UP000219369"/>
    </source>
</evidence>
<accession>A0A2H3UGA5</accession>
<dbReference type="EMBL" id="FMJY01000018">
    <property type="protein sequence ID" value="SCO92829.1"/>
    <property type="molecule type" value="Genomic_DNA"/>
</dbReference>
<name>A0A2H3UGA5_FUSOX</name>
<dbReference type="Proteomes" id="UP000219369">
    <property type="component" value="Unassembled WGS sequence"/>
</dbReference>
<protein>
    <submittedName>
        <fullName evidence="1">Uncharacterized protein</fullName>
    </submittedName>
</protein>
<evidence type="ECO:0000313" key="1">
    <source>
        <dbReference type="EMBL" id="SCO92829.1"/>
    </source>
</evidence>
<proteinExistence type="predicted"/>
<sequence>MQGPVRRKLKLWYF</sequence>
<gene>
    <name evidence="1" type="ORF">FRV6_16957</name>
</gene>
<organism evidence="1 2">
    <name type="scientific">Fusarium oxysporum</name>
    <name type="common">Fusarium vascular wilt</name>
    <dbReference type="NCBI Taxonomy" id="5507"/>
    <lineage>
        <taxon>Eukaryota</taxon>
        <taxon>Fungi</taxon>
        <taxon>Dikarya</taxon>
        <taxon>Ascomycota</taxon>
        <taxon>Pezizomycotina</taxon>
        <taxon>Sordariomycetes</taxon>
        <taxon>Hypocreomycetidae</taxon>
        <taxon>Hypocreales</taxon>
        <taxon>Nectriaceae</taxon>
        <taxon>Fusarium</taxon>
        <taxon>Fusarium oxysporum species complex</taxon>
    </lineage>
</organism>
<reference evidence="2" key="1">
    <citation type="submission" date="2016-09" db="EMBL/GenBank/DDBJ databases">
        <authorList>
            <person name="Guldener U."/>
        </authorList>
    </citation>
    <scope>NUCLEOTIDE SEQUENCE [LARGE SCALE GENOMIC DNA]</scope>
    <source>
        <strain evidence="2">V64-1</strain>
    </source>
</reference>